<organism evidence="2 3">
    <name type="scientific">Pristionchus entomophagus</name>
    <dbReference type="NCBI Taxonomy" id="358040"/>
    <lineage>
        <taxon>Eukaryota</taxon>
        <taxon>Metazoa</taxon>
        <taxon>Ecdysozoa</taxon>
        <taxon>Nematoda</taxon>
        <taxon>Chromadorea</taxon>
        <taxon>Rhabditida</taxon>
        <taxon>Rhabditina</taxon>
        <taxon>Diplogasteromorpha</taxon>
        <taxon>Diplogasteroidea</taxon>
        <taxon>Neodiplogasteridae</taxon>
        <taxon>Pristionchus</taxon>
    </lineage>
</organism>
<feature type="non-terminal residue" evidence="2">
    <location>
        <position position="1"/>
    </location>
</feature>
<feature type="region of interest" description="Disordered" evidence="1">
    <location>
        <begin position="28"/>
        <end position="47"/>
    </location>
</feature>
<dbReference type="AlphaFoldDB" id="A0AAV5TBK5"/>
<reference evidence="2" key="1">
    <citation type="submission" date="2023-10" db="EMBL/GenBank/DDBJ databases">
        <title>Genome assembly of Pristionchus species.</title>
        <authorList>
            <person name="Yoshida K."/>
            <person name="Sommer R.J."/>
        </authorList>
    </citation>
    <scope>NUCLEOTIDE SEQUENCE</scope>
    <source>
        <strain evidence="2">RS0144</strain>
    </source>
</reference>
<comment type="caution">
    <text evidence="2">The sequence shown here is derived from an EMBL/GenBank/DDBJ whole genome shotgun (WGS) entry which is preliminary data.</text>
</comment>
<evidence type="ECO:0000313" key="2">
    <source>
        <dbReference type="EMBL" id="GMS91712.1"/>
    </source>
</evidence>
<evidence type="ECO:0000313" key="3">
    <source>
        <dbReference type="Proteomes" id="UP001432027"/>
    </source>
</evidence>
<dbReference type="Proteomes" id="UP001432027">
    <property type="component" value="Unassembled WGS sequence"/>
</dbReference>
<feature type="region of interest" description="Disordered" evidence="1">
    <location>
        <begin position="1"/>
        <end position="22"/>
    </location>
</feature>
<feature type="non-terminal residue" evidence="2">
    <location>
        <position position="101"/>
    </location>
</feature>
<evidence type="ECO:0000256" key="1">
    <source>
        <dbReference type="SAM" id="MobiDB-lite"/>
    </source>
</evidence>
<dbReference type="EMBL" id="BTSX01000004">
    <property type="protein sequence ID" value="GMS91712.1"/>
    <property type="molecule type" value="Genomic_DNA"/>
</dbReference>
<protein>
    <submittedName>
        <fullName evidence="2">Uncharacterized protein</fullName>
    </submittedName>
</protein>
<proteinExistence type="predicted"/>
<accession>A0AAV5TBK5</accession>
<gene>
    <name evidence="2" type="ORF">PENTCL1PPCAC_13887</name>
</gene>
<keyword evidence="3" id="KW-1185">Reference proteome</keyword>
<name>A0AAV5TBK5_9BILA</name>
<sequence length="101" mass="11125">AANEAISRYASPTKPLLGDDDIEIVDEDEEETAREDNGPGEVVPFSITRRLSKRKDKFVNSIKGLARRSIRRNNSSDAVLGDVGRNSESVKIVTPEDGKVR</sequence>